<evidence type="ECO:0000313" key="3">
    <source>
        <dbReference type="Proteomes" id="UP001451303"/>
    </source>
</evidence>
<keyword evidence="1" id="KW-1133">Transmembrane helix</keyword>
<evidence type="ECO:0000256" key="1">
    <source>
        <dbReference type="SAM" id="Phobius"/>
    </source>
</evidence>
<feature type="transmembrane region" description="Helical" evidence="1">
    <location>
        <begin position="130"/>
        <end position="153"/>
    </location>
</feature>
<proteinExistence type="predicted"/>
<feature type="transmembrane region" description="Helical" evidence="1">
    <location>
        <begin position="159"/>
        <end position="181"/>
    </location>
</feature>
<keyword evidence="1" id="KW-0812">Transmembrane</keyword>
<feature type="transmembrane region" description="Helical" evidence="1">
    <location>
        <begin position="100"/>
        <end position="123"/>
    </location>
</feature>
<dbReference type="EMBL" id="JAVLET010000004">
    <property type="protein sequence ID" value="KAL0470383.1"/>
    <property type="molecule type" value="Genomic_DNA"/>
</dbReference>
<protein>
    <submittedName>
        <fullName evidence="2">Uncharacterized protein</fullName>
    </submittedName>
</protein>
<evidence type="ECO:0000313" key="2">
    <source>
        <dbReference type="EMBL" id="KAL0470383.1"/>
    </source>
</evidence>
<dbReference type="Proteomes" id="UP001451303">
    <property type="component" value="Unassembled WGS sequence"/>
</dbReference>
<reference evidence="2 3" key="1">
    <citation type="submission" date="2023-09" db="EMBL/GenBank/DDBJ databases">
        <title>Multi-omics analysis of a traditional fermented food reveals byproduct-associated fungal strains for waste-to-food upcycling.</title>
        <authorList>
            <consortium name="Lawrence Berkeley National Laboratory"/>
            <person name="Rekdal V.M."/>
            <person name="Villalobos-Escobedo J.M."/>
            <person name="Rodriguez-Valeron N."/>
            <person name="Garcia M.O."/>
            <person name="Vasquez D.P."/>
            <person name="Damayanti I."/>
            <person name="Sorensen P.M."/>
            <person name="Baidoo E.E."/>
            <person name="De Carvalho A.C."/>
            <person name="Riley R."/>
            <person name="Lipzen A."/>
            <person name="He G."/>
            <person name="Yan M."/>
            <person name="Haridas S."/>
            <person name="Daum C."/>
            <person name="Yoshinaga Y."/>
            <person name="Ng V."/>
            <person name="Grigoriev I.V."/>
            <person name="Munk R."/>
            <person name="Nuraida L."/>
            <person name="Wijaya C.H."/>
            <person name="Morales P.-C."/>
            <person name="Keasling J.D."/>
        </authorList>
    </citation>
    <scope>NUCLEOTIDE SEQUENCE [LARGE SCALE GENOMIC DNA]</scope>
    <source>
        <strain evidence="2 3">FGSC 2613</strain>
    </source>
</reference>
<keyword evidence="1" id="KW-0472">Membrane</keyword>
<sequence>MFEVRRESYIYTINLLNKHRYKIRYRKGTNSNEGEIKGSERFRAESKVADYSVADDGEMAVGPPPVLPLGALQRLLRGLIGSLSSSLSILRRLLQLYGMGVLMAASALATYILTAPTIIITMITITTRTLTTVITIIITTTGITIAAVATSIVTTTATSIVIATSNIIATSITVAILITFFGRRIKAGTASGIYKLAIRYRRYPLIKGPK</sequence>
<organism evidence="2 3">
    <name type="scientific">Neurospora intermedia</name>
    <dbReference type="NCBI Taxonomy" id="5142"/>
    <lineage>
        <taxon>Eukaryota</taxon>
        <taxon>Fungi</taxon>
        <taxon>Dikarya</taxon>
        <taxon>Ascomycota</taxon>
        <taxon>Pezizomycotina</taxon>
        <taxon>Sordariomycetes</taxon>
        <taxon>Sordariomycetidae</taxon>
        <taxon>Sordariales</taxon>
        <taxon>Sordariaceae</taxon>
        <taxon>Neurospora</taxon>
    </lineage>
</organism>
<keyword evidence="3" id="KW-1185">Reference proteome</keyword>
<comment type="caution">
    <text evidence="2">The sequence shown here is derived from an EMBL/GenBank/DDBJ whole genome shotgun (WGS) entry which is preliminary data.</text>
</comment>
<name>A0ABR3DDM5_NEUIN</name>
<gene>
    <name evidence="2" type="ORF">QR685DRAFT_544094</name>
</gene>
<accession>A0ABR3DDM5</accession>